<evidence type="ECO:0000313" key="6">
    <source>
        <dbReference type="Proteomes" id="UP000824108"/>
    </source>
</evidence>
<keyword evidence="2 5" id="KW-0489">Methyltransferase</keyword>
<organism evidence="5 6">
    <name type="scientific">Candidatus Bacteroides merdavium</name>
    <dbReference type="NCBI Taxonomy" id="2838472"/>
    <lineage>
        <taxon>Bacteria</taxon>
        <taxon>Pseudomonadati</taxon>
        <taxon>Bacteroidota</taxon>
        <taxon>Bacteroidia</taxon>
        <taxon>Bacteroidales</taxon>
        <taxon>Bacteroidaceae</taxon>
        <taxon>Bacteroides</taxon>
    </lineage>
</organism>
<comment type="similarity">
    <text evidence="1">Belongs to the class IV-like SAM-binding methyltransferase superfamily. RNA methyltransferase TrmH family.</text>
</comment>
<dbReference type="PANTHER" id="PTHR43191:SF2">
    <property type="entry name" value="RRNA METHYLTRANSFERASE 3, MITOCHONDRIAL"/>
    <property type="match status" value="1"/>
</dbReference>
<dbReference type="PANTHER" id="PTHR43191">
    <property type="entry name" value="RRNA METHYLTRANSFERASE 3"/>
    <property type="match status" value="1"/>
</dbReference>
<evidence type="ECO:0000256" key="3">
    <source>
        <dbReference type="ARBA" id="ARBA00022679"/>
    </source>
</evidence>
<dbReference type="Gene3D" id="3.30.1330.30">
    <property type="match status" value="1"/>
</dbReference>
<dbReference type="SUPFAM" id="SSF75217">
    <property type="entry name" value="alpha/beta knot"/>
    <property type="match status" value="1"/>
</dbReference>
<dbReference type="InterPro" id="IPR013123">
    <property type="entry name" value="SpoU_subst-bd"/>
</dbReference>
<dbReference type="SMART" id="SM00967">
    <property type="entry name" value="SpoU_sub_bind"/>
    <property type="match status" value="1"/>
</dbReference>
<gene>
    <name evidence="5" type="ORF">H9807_11150</name>
</gene>
<dbReference type="InterPro" id="IPR029028">
    <property type="entry name" value="Alpha/beta_knot_MTases"/>
</dbReference>
<feature type="domain" description="RNA 2-O ribose methyltransferase substrate binding" evidence="4">
    <location>
        <begin position="27"/>
        <end position="97"/>
    </location>
</feature>
<dbReference type="GO" id="GO:0006396">
    <property type="term" value="P:RNA processing"/>
    <property type="evidence" value="ECO:0007669"/>
    <property type="project" value="InterPro"/>
</dbReference>
<reference evidence="5" key="1">
    <citation type="journal article" date="2021" name="PeerJ">
        <title>Extensive microbial diversity within the chicken gut microbiome revealed by metagenomics and culture.</title>
        <authorList>
            <person name="Gilroy R."/>
            <person name="Ravi A."/>
            <person name="Getino M."/>
            <person name="Pursley I."/>
            <person name="Horton D.L."/>
            <person name="Alikhan N.F."/>
            <person name="Baker D."/>
            <person name="Gharbi K."/>
            <person name="Hall N."/>
            <person name="Watson M."/>
            <person name="Adriaenssens E.M."/>
            <person name="Foster-Nyarko E."/>
            <person name="Jarju S."/>
            <person name="Secka A."/>
            <person name="Antonio M."/>
            <person name="Oren A."/>
            <person name="Chaudhuri R.R."/>
            <person name="La Ragione R."/>
            <person name="Hildebrand F."/>
            <person name="Pallen M.J."/>
        </authorList>
    </citation>
    <scope>NUCLEOTIDE SEQUENCE</scope>
    <source>
        <strain evidence="5">CHK118-2852</strain>
    </source>
</reference>
<dbReference type="AlphaFoldDB" id="A0A9D2H128"/>
<dbReference type="InterPro" id="IPR001537">
    <property type="entry name" value="SpoU_MeTrfase"/>
</dbReference>
<protein>
    <submittedName>
        <fullName evidence="5">RNA methyltransferase</fullName>
    </submittedName>
</protein>
<dbReference type="GO" id="GO:0005737">
    <property type="term" value="C:cytoplasm"/>
    <property type="evidence" value="ECO:0007669"/>
    <property type="project" value="UniProtKB-ARBA"/>
</dbReference>
<dbReference type="InterPro" id="IPR051259">
    <property type="entry name" value="rRNA_Methyltransferase"/>
</dbReference>
<dbReference type="Pfam" id="PF22435">
    <property type="entry name" value="MRM3-like_sub_bind"/>
    <property type="match status" value="1"/>
</dbReference>
<evidence type="ECO:0000313" key="5">
    <source>
        <dbReference type="EMBL" id="HIZ92651.1"/>
    </source>
</evidence>
<sequence length="257" mass="28214">MALSKNKIKFIHSLELKKNRKAEKAFLAEGHKLVGDLLGHFHCRLLVATDEWFASNGRVQTAAIDETVTVSEEDLSRASLLKTPQQVLAVFDQPEYPTDPSVIGRSLCLALDGVQDPGNLGTIVRLADWFGIEDVFCSPQTADIYNPKAMQATMGGIAHVRLHYTPLPDLIRELEKDTPVYGTFLDGENMYGETLSKNGLIVMGNEGNGISPEVGSLINRRLYIPNYPTGRETSESLNVAIATAVVCAEFRRQAPSL</sequence>
<name>A0A9D2H128_9BACE</name>
<dbReference type="SUPFAM" id="SSF55315">
    <property type="entry name" value="L30e-like"/>
    <property type="match status" value="1"/>
</dbReference>
<dbReference type="GO" id="GO:0032259">
    <property type="term" value="P:methylation"/>
    <property type="evidence" value="ECO:0007669"/>
    <property type="project" value="UniProtKB-KW"/>
</dbReference>
<dbReference type="InterPro" id="IPR029064">
    <property type="entry name" value="Ribosomal_eL30-like_sf"/>
</dbReference>
<evidence type="ECO:0000259" key="4">
    <source>
        <dbReference type="SMART" id="SM00967"/>
    </source>
</evidence>
<evidence type="ECO:0000256" key="1">
    <source>
        <dbReference type="ARBA" id="ARBA00007228"/>
    </source>
</evidence>
<dbReference type="Proteomes" id="UP000824108">
    <property type="component" value="Unassembled WGS sequence"/>
</dbReference>
<dbReference type="Gene3D" id="3.40.1280.10">
    <property type="match status" value="1"/>
</dbReference>
<proteinExistence type="inferred from homology"/>
<dbReference type="CDD" id="cd18109">
    <property type="entry name" value="SpoU-like_RNA-MTase"/>
    <property type="match status" value="1"/>
</dbReference>
<accession>A0A9D2H128</accession>
<dbReference type="EMBL" id="DXAV01000090">
    <property type="protein sequence ID" value="HIZ92651.1"/>
    <property type="molecule type" value="Genomic_DNA"/>
</dbReference>
<keyword evidence="3" id="KW-0808">Transferase</keyword>
<evidence type="ECO:0000256" key="2">
    <source>
        <dbReference type="ARBA" id="ARBA00022603"/>
    </source>
</evidence>
<dbReference type="InterPro" id="IPR029026">
    <property type="entry name" value="tRNA_m1G_MTases_N"/>
</dbReference>
<reference evidence="5" key="2">
    <citation type="submission" date="2021-04" db="EMBL/GenBank/DDBJ databases">
        <authorList>
            <person name="Gilroy R."/>
        </authorList>
    </citation>
    <scope>NUCLEOTIDE SEQUENCE</scope>
    <source>
        <strain evidence="5">CHK118-2852</strain>
    </source>
</reference>
<dbReference type="InterPro" id="IPR053888">
    <property type="entry name" value="MRM3-like_sub_bind"/>
</dbReference>
<dbReference type="GO" id="GO:0003723">
    <property type="term" value="F:RNA binding"/>
    <property type="evidence" value="ECO:0007669"/>
    <property type="project" value="InterPro"/>
</dbReference>
<dbReference type="GO" id="GO:0008173">
    <property type="term" value="F:RNA methyltransferase activity"/>
    <property type="evidence" value="ECO:0007669"/>
    <property type="project" value="InterPro"/>
</dbReference>
<dbReference type="Pfam" id="PF00588">
    <property type="entry name" value="SpoU_methylase"/>
    <property type="match status" value="1"/>
</dbReference>
<comment type="caution">
    <text evidence="5">The sequence shown here is derived from an EMBL/GenBank/DDBJ whole genome shotgun (WGS) entry which is preliminary data.</text>
</comment>